<protein>
    <recommendedName>
        <fullName evidence="5">Trichocyst matrix protein</fullName>
    </recommendedName>
</protein>
<feature type="signal peptide" evidence="2">
    <location>
        <begin position="1"/>
        <end position="15"/>
    </location>
</feature>
<dbReference type="PROSITE" id="PS51257">
    <property type="entry name" value="PROKAR_LIPOPROTEIN"/>
    <property type="match status" value="1"/>
</dbReference>
<evidence type="ECO:0000313" key="4">
    <source>
        <dbReference type="Proteomes" id="UP000692954"/>
    </source>
</evidence>
<dbReference type="AlphaFoldDB" id="A0A8S1Q6J9"/>
<dbReference type="EMBL" id="CAJJDN010000097">
    <property type="protein sequence ID" value="CAD8111226.1"/>
    <property type="molecule type" value="Genomic_DNA"/>
</dbReference>
<reference evidence="3" key="1">
    <citation type="submission" date="2021-01" db="EMBL/GenBank/DDBJ databases">
        <authorList>
            <consortium name="Genoscope - CEA"/>
            <person name="William W."/>
        </authorList>
    </citation>
    <scope>NUCLEOTIDE SEQUENCE</scope>
</reference>
<evidence type="ECO:0000313" key="3">
    <source>
        <dbReference type="EMBL" id="CAD8111226.1"/>
    </source>
</evidence>
<dbReference type="Proteomes" id="UP000692954">
    <property type="component" value="Unassembled WGS sequence"/>
</dbReference>
<evidence type="ECO:0008006" key="5">
    <source>
        <dbReference type="Google" id="ProtNLM"/>
    </source>
</evidence>
<proteinExistence type="predicted"/>
<accession>A0A8S1Q6J9</accession>
<feature type="coiled-coil region" evidence="1">
    <location>
        <begin position="222"/>
        <end position="285"/>
    </location>
</feature>
<name>A0A8S1Q6J9_9CILI</name>
<gene>
    <name evidence="3" type="ORF">PSON_ATCC_30995.1.T0970186</name>
</gene>
<feature type="chain" id="PRO_5035868704" description="Trichocyst matrix protein" evidence="2">
    <location>
        <begin position="16"/>
        <end position="364"/>
    </location>
</feature>
<sequence length="364" mass="42078">MKIFGLLLIIVIVSCTNNQHRLNYTKQRSMTAVMAEVEMKIKSHSPLDAVLNILTQFRDSVNEEQVNHDQIFNLEQNECQSEYEFRNAEIQNAKSTLRDSNAQLSTCQYLKMRTTEQQQVNQQQENTFQQHLNTILTTAESEQGYFKKRSRQYEDSLHSIDEALTILEGISNGYRSFSELSKVSQRMLQTSFDINKTGIYAPIFNAFIGLANQGESVDLSSLQQVEHLLNDLRSTIQESFNQFTESNAQSVGLFNLQQEKVKKVLARLQQQYERQQAKLDKSQACIGVQSAVSNSALSKQQRNEQLLDQAQSLCQTFESEYNLSTQSRRNEIQLVNQLEQMVRQRFEVVQEEKVVLRQFAKLKY</sequence>
<organism evidence="3 4">
    <name type="scientific">Paramecium sonneborni</name>
    <dbReference type="NCBI Taxonomy" id="65129"/>
    <lineage>
        <taxon>Eukaryota</taxon>
        <taxon>Sar</taxon>
        <taxon>Alveolata</taxon>
        <taxon>Ciliophora</taxon>
        <taxon>Intramacronucleata</taxon>
        <taxon>Oligohymenophorea</taxon>
        <taxon>Peniculida</taxon>
        <taxon>Parameciidae</taxon>
        <taxon>Paramecium</taxon>
    </lineage>
</organism>
<keyword evidence="1" id="KW-0175">Coiled coil</keyword>
<dbReference type="OrthoDB" id="297434at2759"/>
<keyword evidence="4" id="KW-1185">Reference proteome</keyword>
<keyword evidence="2" id="KW-0732">Signal</keyword>
<comment type="caution">
    <text evidence="3">The sequence shown here is derived from an EMBL/GenBank/DDBJ whole genome shotgun (WGS) entry which is preliminary data.</text>
</comment>
<evidence type="ECO:0000256" key="1">
    <source>
        <dbReference type="SAM" id="Coils"/>
    </source>
</evidence>
<evidence type="ECO:0000256" key="2">
    <source>
        <dbReference type="SAM" id="SignalP"/>
    </source>
</evidence>